<sequence>MKKRFWLLLMLLVTIVVIVATNVFIKQHRESVIYSIRVNNPLSANKDTNTPRGEDTQTIKREDTQTENFSASLHPPISDSLQVSSDKLFAHILRLNFTRNTPPERSRTRAYITTELKKMGWKPKLEKFPDGVNIFAEKPGTEKDAGAILVGAHYDTVYISPGADDNATGVAVTLELARLFASRPTPRTLQLAFFDKEEAGLLGSKAFVTNKKHLENLQGVIIMDMVGYACHTPGCQKYPTTLPVTPPSDKGDFLAVVGDTEHLRLLNAFQNSEKLPAISFNKATTGGSILPSVLTLPIPLKGLLTPDTLRSDHAPFWYQGVGAVLVTDTANLRTAHYHQPSDVPATIDREFFAGSAQIVVNATSKLLENGKIE</sequence>
<dbReference type="InterPro" id="IPR045175">
    <property type="entry name" value="M28_fam"/>
</dbReference>
<feature type="compositionally biased region" description="Basic and acidic residues" evidence="1">
    <location>
        <begin position="52"/>
        <end position="64"/>
    </location>
</feature>
<dbReference type="PANTHER" id="PTHR12147">
    <property type="entry name" value="METALLOPEPTIDASE M28 FAMILY MEMBER"/>
    <property type="match status" value="1"/>
</dbReference>
<dbReference type="InterPro" id="IPR007484">
    <property type="entry name" value="Peptidase_M28"/>
</dbReference>
<feature type="region of interest" description="Disordered" evidence="1">
    <location>
        <begin position="43"/>
        <end position="68"/>
    </location>
</feature>
<evidence type="ECO:0000313" key="3">
    <source>
        <dbReference type="EMBL" id="NMG18430.1"/>
    </source>
</evidence>
<proteinExistence type="predicted"/>
<reference evidence="3 4" key="1">
    <citation type="submission" date="2018-06" db="EMBL/GenBank/DDBJ databases">
        <title>Comparative genomics of Brasilonema spp. strains.</title>
        <authorList>
            <person name="Alvarenga D.O."/>
            <person name="Fiore M.F."/>
            <person name="Varani A.M."/>
        </authorList>
    </citation>
    <scope>NUCLEOTIDE SEQUENCE [LARGE SCALE GENOMIC DNA]</scope>
    <source>
        <strain evidence="3 4">SPC951</strain>
    </source>
</reference>
<organism evidence="3 4">
    <name type="scientific">Brasilonema bromeliae SPC951</name>
    <dbReference type="NCBI Taxonomy" id="385972"/>
    <lineage>
        <taxon>Bacteria</taxon>
        <taxon>Bacillati</taxon>
        <taxon>Cyanobacteriota</taxon>
        <taxon>Cyanophyceae</taxon>
        <taxon>Nostocales</taxon>
        <taxon>Scytonemataceae</taxon>
        <taxon>Brasilonema</taxon>
        <taxon>Bromeliae group (in: Brasilonema)</taxon>
    </lineage>
</organism>
<dbReference type="Pfam" id="PF04389">
    <property type="entry name" value="Peptidase_M28"/>
    <property type="match status" value="1"/>
</dbReference>
<protein>
    <submittedName>
        <fullName evidence="3">Peptidase M28</fullName>
    </submittedName>
</protein>
<comment type="caution">
    <text evidence="3">The sequence shown here is derived from an EMBL/GenBank/DDBJ whole genome shotgun (WGS) entry which is preliminary data.</text>
</comment>
<evidence type="ECO:0000259" key="2">
    <source>
        <dbReference type="Pfam" id="PF04389"/>
    </source>
</evidence>
<dbReference type="Gene3D" id="3.40.630.10">
    <property type="entry name" value="Zn peptidases"/>
    <property type="match status" value="1"/>
</dbReference>
<dbReference type="EMBL" id="QMEB01000011">
    <property type="protein sequence ID" value="NMG18430.1"/>
    <property type="molecule type" value="Genomic_DNA"/>
</dbReference>
<evidence type="ECO:0000256" key="1">
    <source>
        <dbReference type="SAM" id="MobiDB-lite"/>
    </source>
</evidence>
<dbReference type="Proteomes" id="UP000718564">
    <property type="component" value="Unassembled WGS sequence"/>
</dbReference>
<feature type="domain" description="Peptidase M28" evidence="2">
    <location>
        <begin position="133"/>
        <end position="237"/>
    </location>
</feature>
<accession>A0ABX1P275</accession>
<evidence type="ECO:0000313" key="4">
    <source>
        <dbReference type="Proteomes" id="UP000718564"/>
    </source>
</evidence>
<gene>
    <name evidence="3" type="ORF">DP116_02790</name>
</gene>
<dbReference type="SUPFAM" id="SSF53187">
    <property type="entry name" value="Zn-dependent exopeptidases"/>
    <property type="match status" value="1"/>
</dbReference>
<dbReference type="PANTHER" id="PTHR12147:SF26">
    <property type="entry name" value="PEPTIDASE M28 DOMAIN-CONTAINING PROTEIN"/>
    <property type="match status" value="1"/>
</dbReference>
<keyword evidence="4" id="KW-1185">Reference proteome</keyword>
<name>A0ABX1P275_9CYAN</name>
<dbReference type="RefSeq" id="WP_169153717.1">
    <property type="nucleotide sequence ID" value="NZ_CAWPJE010000324.1"/>
</dbReference>